<dbReference type="EMBL" id="BJWL01000018">
    <property type="protein sequence ID" value="GFZ06615.1"/>
    <property type="molecule type" value="Genomic_DNA"/>
</dbReference>
<comment type="caution">
    <text evidence="3">The sequence shown here is derived from an EMBL/GenBank/DDBJ whole genome shotgun (WGS) entry which is preliminary data.</text>
</comment>
<evidence type="ECO:0000256" key="1">
    <source>
        <dbReference type="ARBA" id="ARBA00023303"/>
    </source>
</evidence>
<dbReference type="OrthoDB" id="1712250at2759"/>
<evidence type="ECO:0000313" key="4">
    <source>
        <dbReference type="Proteomes" id="UP000585474"/>
    </source>
</evidence>
<feature type="region of interest" description="Disordered" evidence="2">
    <location>
        <begin position="1"/>
        <end position="39"/>
    </location>
</feature>
<dbReference type="Proteomes" id="UP000585474">
    <property type="component" value="Unassembled WGS sequence"/>
</dbReference>
<feature type="compositionally biased region" description="Acidic residues" evidence="2">
    <location>
        <begin position="14"/>
        <end position="36"/>
    </location>
</feature>
<dbReference type="PANTHER" id="PTHR45651:SF14">
    <property type="entry name" value="CYCLIC NUCLEOTIDE-GATED ION CHANNEL 4"/>
    <property type="match status" value="1"/>
</dbReference>
<keyword evidence="1" id="KW-0407">Ion channel</keyword>
<gene>
    <name evidence="3" type="ORF">Acr_18g0007850</name>
</gene>
<dbReference type="GO" id="GO:0016020">
    <property type="term" value="C:membrane"/>
    <property type="evidence" value="ECO:0007669"/>
    <property type="project" value="UniProtKB-SubCell"/>
</dbReference>
<keyword evidence="1" id="KW-0406">Ion transport</keyword>
<organism evidence="3 4">
    <name type="scientific">Actinidia rufa</name>
    <dbReference type="NCBI Taxonomy" id="165716"/>
    <lineage>
        <taxon>Eukaryota</taxon>
        <taxon>Viridiplantae</taxon>
        <taxon>Streptophyta</taxon>
        <taxon>Embryophyta</taxon>
        <taxon>Tracheophyta</taxon>
        <taxon>Spermatophyta</taxon>
        <taxon>Magnoliopsida</taxon>
        <taxon>eudicotyledons</taxon>
        <taxon>Gunneridae</taxon>
        <taxon>Pentapetalae</taxon>
        <taxon>asterids</taxon>
        <taxon>Ericales</taxon>
        <taxon>Actinidiaceae</taxon>
        <taxon>Actinidia</taxon>
    </lineage>
</organism>
<reference evidence="3 4" key="1">
    <citation type="submission" date="2019-07" db="EMBL/GenBank/DDBJ databases">
        <title>De Novo Assembly of kiwifruit Actinidia rufa.</title>
        <authorList>
            <person name="Sugita-Konishi S."/>
            <person name="Sato K."/>
            <person name="Mori E."/>
            <person name="Abe Y."/>
            <person name="Kisaki G."/>
            <person name="Hamano K."/>
            <person name="Suezawa K."/>
            <person name="Otani M."/>
            <person name="Fukuda T."/>
            <person name="Manabe T."/>
            <person name="Gomi K."/>
            <person name="Tabuchi M."/>
            <person name="Akimitsu K."/>
            <person name="Kataoka I."/>
        </authorList>
    </citation>
    <scope>NUCLEOTIDE SEQUENCE [LARGE SCALE GENOMIC DNA]</scope>
    <source>
        <strain evidence="4">cv. Fuchu</strain>
    </source>
</reference>
<protein>
    <submittedName>
        <fullName evidence="3">Cyclic nucleotide-gated cation channel 4</fullName>
    </submittedName>
</protein>
<proteinExistence type="predicted"/>
<name>A0A7J0G744_9ERIC</name>
<sequence>MASDQEVSLGYHDTEDEDEEEEEEEEEDDQEEELERSEECKSIYTKHGHPCGWSLGRVLDPQAPWIQEWNHVFHLMCATGLFVDPLFFYALSISDTCMCLFVDGWFAVTVTVLRCMTDAFQVWNILLQLKMNYLSYAAVGDRETKHGTKHEECSDGRSKALEVEDRFLLRSLRYTPTSAGEIISSRRMGLTDLTPSSVDLFVMLPVPLLK</sequence>
<evidence type="ECO:0000313" key="3">
    <source>
        <dbReference type="EMBL" id="GFZ06615.1"/>
    </source>
</evidence>
<dbReference type="AlphaFoldDB" id="A0A7J0G744"/>
<keyword evidence="1" id="KW-0813">Transport</keyword>
<dbReference type="PANTHER" id="PTHR45651">
    <property type="entry name" value="CYCLIC NUCLEOTIDE-GATED ION CHANNEL 15-RELATED-RELATED"/>
    <property type="match status" value="1"/>
</dbReference>
<keyword evidence="4" id="KW-1185">Reference proteome</keyword>
<dbReference type="GO" id="GO:0034220">
    <property type="term" value="P:monoatomic ion transmembrane transport"/>
    <property type="evidence" value="ECO:0007669"/>
    <property type="project" value="UniProtKB-KW"/>
</dbReference>
<accession>A0A7J0G744</accession>
<evidence type="ECO:0000256" key="2">
    <source>
        <dbReference type="SAM" id="MobiDB-lite"/>
    </source>
</evidence>